<keyword evidence="4" id="KW-0812">Transmembrane</keyword>
<feature type="transmembrane region" description="Helical" evidence="4">
    <location>
        <begin position="218"/>
        <end position="240"/>
    </location>
</feature>
<dbReference type="Proteomes" id="UP000013827">
    <property type="component" value="Unassembled WGS sequence"/>
</dbReference>
<reference evidence="7" key="1">
    <citation type="journal article" date="2013" name="Nature">
        <title>Pan genome of the phytoplankton Emiliania underpins its global distribution.</title>
        <authorList>
            <person name="Read B.A."/>
            <person name="Kegel J."/>
            <person name="Klute M.J."/>
            <person name="Kuo A."/>
            <person name="Lefebvre S.C."/>
            <person name="Maumus F."/>
            <person name="Mayer C."/>
            <person name="Miller J."/>
            <person name="Monier A."/>
            <person name="Salamov A."/>
            <person name="Young J."/>
            <person name="Aguilar M."/>
            <person name="Claverie J.M."/>
            <person name="Frickenhaus S."/>
            <person name="Gonzalez K."/>
            <person name="Herman E.K."/>
            <person name="Lin Y.C."/>
            <person name="Napier J."/>
            <person name="Ogata H."/>
            <person name="Sarno A.F."/>
            <person name="Shmutz J."/>
            <person name="Schroeder D."/>
            <person name="de Vargas C."/>
            <person name="Verret F."/>
            <person name="von Dassow P."/>
            <person name="Valentin K."/>
            <person name="Van de Peer Y."/>
            <person name="Wheeler G."/>
            <person name="Dacks J.B."/>
            <person name="Delwiche C.F."/>
            <person name="Dyhrman S.T."/>
            <person name="Glockner G."/>
            <person name="John U."/>
            <person name="Richards T."/>
            <person name="Worden A.Z."/>
            <person name="Zhang X."/>
            <person name="Grigoriev I.V."/>
            <person name="Allen A.E."/>
            <person name="Bidle K."/>
            <person name="Borodovsky M."/>
            <person name="Bowler C."/>
            <person name="Brownlee C."/>
            <person name="Cock J.M."/>
            <person name="Elias M."/>
            <person name="Gladyshev V.N."/>
            <person name="Groth M."/>
            <person name="Guda C."/>
            <person name="Hadaegh A."/>
            <person name="Iglesias-Rodriguez M.D."/>
            <person name="Jenkins J."/>
            <person name="Jones B.M."/>
            <person name="Lawson T."/>
            <person name="Leese F."/>
            <person name="Lindquist E."/>
            <person name="Lobanov A."/>
            <person name="Lomsadze A."/>
            <person name="Malik S.B."/>
            <person name="Marsh M.E."/>
            <person name="Mackinder L."/>
            <person name="Mock T."/>
            <person name="Mueller-Roeber B."/>
            <person name="Pagarete A."/>
            <person name="Parker M."/>
            <person name="Probert I."/>
            <person name="Quesneville H."/>
            <person name="Raines C."/>
            <person name="Rensing S.A."/>
            <person name="Riano-Pachon D.M."/>
            <person name="Richier S."/>
            <person name="Rokitta S."/>
            <person name="Shiraiwa Y."/>
            <person name="Soanes D.M."/>
            <person name="van der Giezen M."/>
            <person name="Wahlund T.M."/>
            <person name="Williams B."/>
            <person name="Wilson W."/>
            <person name="Wolfe G."/>
            <person name="Wurch L.L."/>
        </authorList>
    </citation>
    <scope>NUCLEOTIDE SEQUENCE</scope>
</reference>
<sequence length="374" mass="40822">MRVRMLAAATANPWTGRMDTALFAGTLWEGSRQQGKSLASDPHLGLNFSMRKWGQRGGTVPLEEHCRHKYLVHFLGLANGYSNRLKYLLLCGSTVIYVGIGAAKAIPHEFYEAILTPGTHFAYAETASDLPAVMARLRSDEALARRIAQTGQAAMRRLDWATVMLSPVVNNAVEHITNAAAKAMPENPSVLIPLIVPALIVVWLILDPDCSDGTLNLVLLKLLFATSASLMIGCHAGLYFRIARLSDAEMVTLPSGDTVTAAEHDRREWFKLLQQAAVGIPMTLMIGFSWKASIAPFVQSFHLPINMLTHNLCKVHLMGEEPVGKLARPWKVPLSPFAEYMTSKFGTQSGESTNEATPTAGGKKERSGSSKKGR</sequence>
<name>A0A0D3L0S7_EMIH1</name>
<reference evidence="6" key="2">
    <citation type="submission" date="2024-10" db="UniProtKB">
        <authorList>
            <consortium name="EnsemblProtists"/>
        </authorList>
    </citation>
    <scope>IDENTIFICATION</scope>
</reference>
<evidence type="ECO:0000256" key="2">
    <source>
        <dbReference type="ARBA" id="ARBA00022679"/>
    </source>
</evidence>
<keyword evidence="4" id="KW-0472">Membrane</keyword>
<feature type="compositionally biased region" description="Polar residues" evidence="3">
    <location>
        <begin position="345"/>
        <end position="357"/>
    </location>
</feature>
<dbReference type="EnsemblProtists" id="EOD41612">
    <property type="protein sequence ID" value="EOD41612"/>
    <property type="gene ID" value="EMIHUDRAFT_460940"/>
</dbReference>
<dbReference type="Pfam" id="PF05686">
    <property type="entry name" value="Glyco_transf_90"/>
    <property type="match status" value="1"/>
</dbReference>
<dbReference type="GO" id="GO:0005783">
    <property type="term" value="C:endoplasmic reticulum"/>
    <property type="evidence" value="ECO:0007669"/>
    <property type="project" value="InterPro"/>
</dbReference>
<dbReference type="InterPro" id="IPR051091">
    <property type="entry name" value="O-Glucosyltr/Glycosyltrsf_90"/>
</dbReference>
<evidence type="ECO:0000256" key="3">
    <source>
        <dbReference type="SAM" id="MobiDB-lite"/>
    </source>
</evidence>
<dbReference type="HOGENOM" id="CLU_740654_0_0_1"/>
<dbReference type="PANTHER" id="PTHR12203:SF35">
    <property type="entry name" value="PROTEIN O-GLUCOSYLTRANSFERASE 1"/>
    <property type="match status" value="1"/>
</dbReference>
<dbReference type="AlphaFoldDB" id="A0A0D3L0S7"/>
<evidence type="ECO:0000313" key="6">
    <source>
        <dbReference type="EnsemblProtists" id="EOD41612"/>
    </source>
</evidence>
<dbReference type="KEGG" id="ehx:EMIHUDRAFT_460940"/>
<dbReference type="GeneID" id="17286882"/>
<comment type="similarity">
    <text evidence="1">Belongs to the glycosyltransferase 90 family.</text>
</comment>
<keyword evidence="4" id="KW-1133">Transmembrane helix</keyword>
<evidence type="ECO:0000259" key="5">
    <source>
        <dbReference type="SMART" id="SM00672"/>
    </source>
</evidence>
<dbReference type="InterPro" id="IPR012098">
    <property type="entry name" value="SND3_fun"/>
</dbReference>
<dbReference type="Pfam" id="PF10032">
    <property type="entry name" value="Pho88"/>
    <property type="match status" value="1"/>
</dbReference>
<dbReference type="RefSeq" id="XP_005794041.1">
    <property type="nucleotide sequence ID" value="XM_005793984.1"/>
</dbReference>
<dbReference type="PaxDb" id="2903-EOD41612"/>
<organism evidence="6 7">
    <name type="scientific">Emiliania huxleyi (strain CCMP1516)</name>
    <dbReference type="NCBI Taxonomy" id="280463"/>
    <lineage>
        <taxon>Eukaryota</taxon>
        <taxon>Haptista</taxon>
        <taxon>Haptophyta</taxon>
        <taxon>Prymnesiophyceae</taxon>
        <taxon>Isochrysidales</taxon>
        <taxon>Noelaerhabdaceae</taxon>
        <taxon>Emiliania</taxon>
    </lineage>
</organism>
<keyword evidence="2" id="KW-0808">Transferase</keyword>
<feature type="region of interest" description="Disordered" evidence="3">
    <location>
        <begin position="345"/>
        <end position="374"/>
    </location>
</feature>
<dbReference type="eggNOG" id="KOG2458">
    <property type="taxonomic scope" value="Eukaryota"/>
</dbReference>
<evidence type="ECO:0000256" key="4">
    <source>
        <dbReference type="SAM" id="Phobius"/>
    </source>
</evidence>
<keyword evidence="7" id="KW-1185">Reference proteome</keyword>
<protein>
    <recommendedName>
        <fullName evidence="5">Glycosyl transferase CAP10 domain-containing protein</fullName>
    </recommendedName>
</protein>
<feature type="domain" description="Glycosyl transferase CAP10" evidence="5">
    <location>
        <begin position="7"/>
        <end position="167"/>
    </location>
</feature>
<dbReference type="PANTHER" id="PTHR12203">
    <property type="entry name" value="KDEL LYS-ASP-GLU-LEU CONTAINING - RELATED"/>
    <property type="match status" value="1"/>
</dbReference>
<accession>A0A0D3L0S7</accession>
<evidence type="ECO:0000256" key="1">
    <source>
        <dbReference type="ARBA" id="ARBA00010118"/>
    </source>
</evidence>
<dbReference type="SMART" id="SM00672">
    <property type="entry name" value="CAP10"/>
    <property type="match status" value="1"/>
</dbReference>
<feature type="transmembrane region" description="Helical" evidence="4">
    <location>
        <begin position="190"/>
        <end position="206"/>
    </location>
</feature>
<dbReference type="GO" id="GO:0016740">
    <property type="term" value="F:transferase activity"/>
    <property type="evidence" value="ECO:0007669"/>
    <property type="project" value="UniProtKB-KW"/>
</dbReference>
<dbReference type="GO" id="GO:0045047">
    <property type="term" value="P:protein targeting to ER"/>
    <property type="evidence" value="ECO:0007669"/>
    <property type="project" value="InterPro"/>
</dbReference>
<proteinExistence type="inferred from homology"/>
<evidence type="ECO:0000313" key="7">
    <source>
        <dbReference type="Proteomes" id="UP000013827"/>
    </source>
</evidence>
<dbReference type="InterPro" id="IPR006598">
    <property type="entry name" value="CAP10"/>
</dbReference>